<keyword evidence="5" id="KW-1185">Reference proteome</keyword>
<dbReference type="EMBL" id="JACICY010000001">
    <property type="protein sequence ID" value="MBB3859161.1"/>
    <property type="molecule type" value="Genomic_DNA"/>
</dbReference>
<evidence type="ECO:0000313" key="4">
    <source>
        <dbReference type="EMBL" id="MBB3859161.1"/>
    </source>
</evidence>
<gene>
    <name evidence="4" type="ORF">GGQ88_000401</name>
</gene>
<evidence type="ECO:0000256" key="2">
    <source>
        <dbReference type="SAM" id="Phobius"/>
    </source>
</evidence>
<proteinExistence type="predicted"/>
<dbReference type="AlphaFoldDB" id="A0A7W5ZSG8"/>
<accession>A0A7W5ZSG8</accession>
<sequence length="254" mass="26569">MALRPDRPQSRSDQLAAQGASPTGDAFLREVDDALREDQVFTALQRYGKPVAAVIVAGLLGLAGWLWYENHTKSVAGQQGEELTKSLDLLEARNLGGAATGLAPIAKDGRDAYRGTAKLVEAGILSEQGKSDQAAAAFAAIAADTDAPQVFRDLASIREVAITFDKIGPAKVVERLKPLAVPGNAWFANAGELVGVAYLKQGKNDLAGALFGQIAKDKSAPDSLRRRARQMAGLLGVDAVEDPGETALAAPAAQ</sequence>
<dbReference type="RefSeq" id="WP_183611344.1">
    <property type="nucleotide sequence ID" value="NZ_JACICY010000001.1"/>
</dbReference>
<comment type="caution">
    <text evidence="4">The sequence shown here is derived from an EMBL/GenBank/DDBJ whole genome shotgun (WGS) entry which is preliminary data.</text>
</comment>
<keyword evidence="2" id="KW-0812">Transmembrane</keyword>
<keyword evidence="2" id="KW-0472">Membrane</keyword>
<feature type="region of interest" description="Disordered" evidence="1">
    <location>
        <begin position="1"/>
        <end position="22"/>
    </location>
</feature>
<dbReference type="Pfam" id="PF09976">
    <property type="entry name" value="TPR_21"/>
    <property type="match status" value="1"/>
</dbReference>
<organism evidence="4 5">
    <name type="scientific">Novosphingobium hassiacum</name>
    <dbReference type="NCBI Taxonomy" id="173676"/>
    <lineage>
        <taxon>Bacteria</taxon>
        <taxon>Pseudomonadati</taxon>
        <taxon>Pseudomonadota</taxon>
        <taxon>Alphaproteobacteria</taxon>
        <taxon>Sphingomonadales</taxon>
        <taxon>Sphingomonadaceae</taxon>
        <taxon>Novosphingobium</taxon>
    </lineage>
</organism>
<feature type="domain" description="Ancillary SecYEG translocon subunit/Cell division coordinator CpoB TPR" evidence="3">
    <location>
        <begin position="45"/>
        <end position="211"/>
    </location>
</feature>
<evidence type="ECO:0000259" key="3">
    <source>
        <dbReference type="Pfam" id="PF09976"/>
    </source>
</evidence>
<evidence type="ECO:0000313" key="5">
    <source>
        <dbReference type="Proteomes" id="UP000562395"/>
    </source>
</evidence>
<feature type="transmembrane region" description="Helical" evidence="2">
    <location>
        <begin position="51"/>
        <end position="68"/>
    </location>
</feature>
<dbReference type="Proteomes" id="UP000562395">
    <property type="component" value="Unassembled WGS sequence"/>
</dbReference>
<dbReference type="InterPro" id="IPR018704">
    <property type="entry name" value="SecYEG/CpoB_TPR"/>
</dbReference>
<reference evidence="4 5" key="1">
    <citation type="submission" date="2020-08" db="EMBL/GenBank/DDBJ databases">
        <title>Genomic Encyclopedia of Type Strains, Phase IV (KMG-IV): sequencing the most valuable type-strain genomes for metagenomic binning, comparative biology and taxonomic classification.</title>
        <authorList>
            <person name="Goeker M."/>
        </authorList>
    </citation>
    <scope>NUCLEOTIDE SEQUENCE [LARGE SCALE GENOMIC DNA]</scope>
    <source>
        <strain evidence="4 5">DSM 14552</strain>
    </source>
</reference>
<keyword evidence="2" id="KW-1133">Transmembrane helix</keyword>
<name>A0A7W5ZSG8_9SPHN</name>
<protein>
    <recommendedName>
        <fullName evidence="3">Ancillary SecYEG translocon subunit/Cell division coordinator CpoB TPR domain-containing protein</fullName>
    </recommendedName>
</protein>
<feature type="compositionally biased region" description="Basic and acidic residues" evidence="1">
    <location>
        <begin position="1"/>
        <end position="10"/>
    </location>
</feature>
<evidence type="ECO:0000256" key="1">
    <source>
        <dbReference type="SAM" id="MobiDB-lite"/>
    </source>
</evidence>